<evidence type="ECO:0000256" key="1">
    <source>
        <dbReference type="ARBA" id="ARBA00022801"/>
    </source>
</evidence>
<dbReference type="SUPFAM" id="SSF52151">
    <property type="entry name" value="FabD/lysophospholipase-like"/>
    <property type="match status" value="1"/>
</dbReference>
<gene>
    <name evidence="8" type="ORF">KXV57_006549</name>
</gene>
<dbReference type="PANTHER" id="PTHR24185">
    <property type="entry name" value="CALCIUM-INDEPENDENT PHOSPHOLIPASE A2-GAMMA"/>
    <property type="match status" value="1"/>
</dbReference>
<feature type="short sequence motif" description="DGA/G" evidence="5">
    <location>
        <begin position="806"/>
        <end position="808"/>
    </location>
</feature>
<evidence type="ECO:0000256" key="4">
    <source>
        <dbReference type="PROSITE-ProRule" id="PRU00175"/>
    </source>
</evidence>
<comment type="caution">
    <text evidence="8">The sequence shown here is derived from an EMBL/GenBank/DDBJ whole genome shotgun (WGS) entry which is preliminary data.</text>
</comment>
<dbReference type="GO" id="GO:0016020">
    <property type="term" value="C:membrane"/>
    <property type="evidence" value="ECO:0007669"/>
    <property type="project" value="TreeGrafter"/>
</dbReference>
<accession>A0A9P8NFW3</accession>
<dbReference type="GO" id="GO:0046486">
    <property type="term" value="P:glycerolipid metabolic process"/>
    <property type="evidence" value="ECO:0007669"/>
    <property type="project" value="UniProtKB-ARBA"/>
</dbReference>
<dbReference type="GO" id="GO:0047499">
    <property type="term" value="F:calcium-independent phospholipase A2 activity"/>
    <property type="evidence" value="ECO:0007669"/>
    <property type="project" value="TreeGrafter"/>
</dbReference>
<dbReference type="InterPro" id="IPR016035">
    <property type="entry name" value="Acyl_Trfase/lysoPLipase"/>
</dbReference>
<protein>
    <recommendedName>
        <fullName evidence="10">PNPLA domain-containing protein</fullName>
    </recommendedName>
</protein>
<dbReference type="CDD" id="cd07199">
    <property type="entry name" value="Pat17_PNPLA8_PNPLA9_like"/>
    <property type="match status" value="1"/>
</dbReference>
<evidence type="ECO:0000259" key="7">
    <source>
        <dbReference type="PROSITE" id="PS51635"/>
    </source>
</evidence>
<feature type="active site" description="Nucleophile" evidence="5">
    <location>
        <position position="658"/>
    </location>
</feature>
<feature type="short sequence motif" description="GXSXG" evidence="5">
    <location>
        <begin position="656"/>
        <end position="660"/>
    </location>
</feature>
<dbReference type="GO" id="GO:0008270">
    <property type="term" value="F:zinc ion binding"/>
    <property type="evidence" value="ECO:0007669"/>
    <property type="project" value="UniProtKB-KW"/>
</dbReference>
<dbReference type="GO" id="GO:0019369">
    <property type="term" value="P:arachidonate metabolic process"/>
    <property type="evidence" value="ECO:0007669"/>
    <property type="project" value="TreeGrafter"/>
</dbReference>
<keyword evidence="3 5" id="KW-0443">Lipid metabolism</keyword>
<feature type="domain" description="PNPLA" evidence="7">
    <location>
        <begin position="618"/>
        <end position="820"/>
    </location>
</feature>
<dbReference type="PROSITE" id="PS50089">
    <property type="entry name" value="ZF_RING_2"/>
    <property type="match status" value="1"/>
</dbReference>
<evidence type="ECO:0008006" key="10">
    <source>
        <dbReference type="Google" id="ProtNLM"/>
    </source>
</evidence>
<dbReference type="Gene3D" id="3.40.1090.10">
    <property type="entry name" value="Cytosolic phospholipase A2 catalytic domain"/>
    <property type="match status" value="1"/>
</dbReference>
<dbReference type="InterPro" id="IPR001841">
    <property type="entry name" value="Znf_RING"/>
</dbReference>
<evidence type="ECO:0000259" key="6">
    <source>
        <dbReference type="PROSITE" id="PS50089"/>
    </source>
</evidence>
<feature type="domain" description="RING-type" evidence="6">
    <location>
        <begin position="553"/>
        <end position="584"/>
    </location>
</feature>
<proteinExistence type="predicted"/>
<evidence type="ECO:0000256" key="3">
    <source>
        <dbReference type="ARBA" id="ARBA00023098"/>
    </source>
</evidence>
<evidence type="ECO:0000313" key="9">
    <source>
        <dbReference type="Proteomes" id="UP000813423"/>
    </source>
</evidence>
<reference evidence="8" key="1">
    <citation type="submission" date="2021-08" db="EMBL/GenBank/DDBJ databases">
        <title>Global Aspergillus fumigatus from environmental and clinical sources.</title>
        <authorList>
            <person name="Barber A."/>
            <person name="Sae-Ong T."/>
        </authorList>
    </citation>
    <scope>NUCLEOTIDE SEQUENCE</scope>
    <source>
        <strain evidence="8">NRZ-2016-071</strain>
    </source>
</reference>
<dbReference type="PROSITE" id="PS51635">
    <property type="entry name" value="PNPLA"/>
    <property type="match status" value="1"/>
</dbReference>
<keyword evidence="2 5" id="KW-0442">Lipid degradation</keyword>
<evidence type="ECO:0000313" key="8">
    <source>
        <dbReference type="EMBL" id="KAH1903993.1"/>
    </source>
</evidence>
<evidence type="ECO:0000256" key="2">
    <source>
        <dbReference type="ARBA" id="ARBA00022963"/>
    </source>
</evidence>
<dbReference type="PANTHER" id="PTHR24185:SF1">
    <property type="entry name" value="CALCIUM-INDEPENDENT PHOSPHOLIPASE A2-GAMMA"/>
    <property type="match status" value="1"/>
</dbReference>
<evidence type="ECO:0000256" key="5">
    <source>
        <dbReference type="PROSITE-ProRule" id="PRU01161"/>
    </source>
</evidence>
<dbReference type="AlphaFoldDB" id="A0A9P8NFW3"/>
<name>A0A9P8NFW3_ASPFM</name>
<dbReference type="Proteomes" id="UP000813423">
    <property type="component" value="Unassembled WGS sequence"/>
</dbReference>
<keyword evidence="4" id="KW-0862">Zinc</keyword>
<keyword evidence="4" id="KW-0479">Metal-binding</keyword>
<dbReference type="GO" id="GO:0016042">
    <property type="term" value="P:lipid catabolic process"/>
    <property type="evidence" value="ECO:0007669"/>
    <property type="project" value="UniProtKB-UniRule"/>
</dbReference>
<feature type="short sequence motif" description="GXGXXG" evidence="5">
    <location>
        <begin position="622"/>
        <end position="627"/>
    </location>
</feature>
<dbReference type="EMBL" id="JAIBSC010000049">
    <property type="protein sequence ID" value="KAH1903993.1"/>
    <property type="molecule type" value="Genomic_DNA"/>
</dbReference>
<dbReference type="Pfam" id="PF01734">
    <property type="entry name" value="Patatin"/>
    <property type="match status" value="1"/>
</dbReference>
<organism evidence="8 9">
    <name type="scientific">Aspergillus fumigatus</name>
    <name type="common">Neosartorya fumigata</name>
    <dbReference type="NCBI Taxonomy" id="746128"/>
    <lineage>
        <taxon>Eukaryota</taxon>
        <taxon>Fungi</taxon>
        <taxon>Dikarya</taxon>
        <taxon>Ascomycota</taxon>
        <taxon>Pezizomycotina</taxon>
        <taxon>Eurotiomycetes</taxon>
        <taxon>Eurotiomycetidae</taxon>
        <taxon>Eurotiales</taxon>
        <taxon>Aspergillaceae</taxon>
        <taxon>Aspergillus</taxon>
        <taxon>Aspergillus subgen. Fumigati</taxon>
    </lineage>
</organism>
<keyword evidence="4" id="KW-0863">Zinc-finger</keyword>
<sequence>MAAVSWTTEEAAITMVLNMWGVSYKTIARLLTLKSANVRGIQHGAGPLYERTEAAVGKKLRRIRDERPELWIEQEGKWDWEAVSRYLHDSQIDQVLLDKLLVLTDDDIETINQFSRTLTAVQNKIAEIQRREANNIKLKRLTKNKVDELLAKRLEENQIEVVIRPTPDDQGIISGVHRNIDVWEEYLSWKARMANRKSQGRPLDPSAQLPQVVFFMGRRLKDRALRELCGGNYRDQHRHQRCVNLRSDNRTLRSLQPRFFADCDPTRRSQPPAPEVLHVCHPDQTFPLDISPTEHSLYDLVLARLLFLFVDVLCIFADDLGGLEGSVTHNLLEEDDFLYHLLHVGDLPFFAAFGDVQVSRLPSEELSAESRFLGLGSEISQQLRNMRQIREHHRVLFSATHLDALFDLSLRHISADPFAPFNFVRATRQQNPLDRAFTSHLIHFLEVGKRAPYDETAAYIASAILMDAYPPGMHRFQPSTVFRTLYRDACYLALQHCYSADVVVSIQCRKIEDRLIGLFEEMVVDSTPSWEIHRRNLESQGKFWTHALSNKTCLVCLRRYPEHTPVCGHSICDTCTEVFGEPCPHADNEYIIRQCVVCGVQGSLTVRLKPPTAAPRVLSIDGGGPRGVIPLENLEILQEIIGPDLPISDFFDLKVGSSSGGLIVLSMTMRGLDITQCKSLFRLLAKKAFSVRRRWLSSWLSDERYDSTVLDDVLKEHYTPTQRLYGTPTSLVSAGKVAVTTTSLDGDPFIFTNYNGTAPRRTKPAYERLRPDIEDEPFVWQAARATASAPLFFSTVHLPGLGSFQDGGLPRYNNPAHVAELEAKHLWPEGPDPDIFITLGTGSETRCAKPSAFRNVLVDGWIPRVYRAMQRTFDGRVTWLDQYARLDDTSKEHHFRFDSLFGGLPPMDNTDCMDYLSNQARIQSSWQDSGEAALTLLTSSLFFELDAKPEYRCGLFRCMGMIRCRAPPEPLIRKLAQLEPSCQEFFKDGLNLGLHLSANDICAACHRYSLSVYFYVRNLDEKVTLSLRLGATKRRLSAFPKSMQQFIEEQKLDSPFGVPNHSIPLQVQCPTCRAPTRTQRRKRKYTEL</sequence>
<feature type="active site" description="Proton acceptor" evidence="5">
    <location>
        <position position="806"/>
    </location>
</feature>
<dbReference type="InterPro" id="IPR002641">
    <property type="entry name" value="PNPLA_dom"/>
</dbReference>
<keyword evidence="1 5" id="KW-0378">Hydrolase</keyword>